<organism evidence="1 2">
    <name type="scientific">Pseudaquabacterium terrae</name>
    <dbReference type="NCBI Taxonomy" id="2732868"/>
    <lineage>
        <taxon>Bacteria</taxon>
        <taxon>Pseudomonadati</taxon>
        <taxon>Pseudomonadota</taxon>
        <taxon>Betaproteobacteria</taxon>
        <taxon>Burkholderiales</taxon>
        <taxon>Sphaerotilaceae</taxon>
        <taxon>Pseudaquabacterium</taxon>
    </lineage>
</organism>
<comment type="caution">
    <text evidence="1">The sequence shown here is derived from an EMBL/GenBank/DDBJ whole genome shotgun (WGS) entry which is preliminary data.</text>
</comment>
<accession>A0ABX2ES87</accession>
<reference evidence="1 2" key="1">
    <citation type="submission" date="2020-05" db="EMBL/GenBank/DDBJ databases">
        <title>Aquincola sp. isolate from soil.</title>
        <authorList>
            <person name="Han J."/>
            <person name="Kim D.-U."/>
        </authorList>
    </citation>
    <scope>NUCLEOTIDE SEQUENCE [LARGE SCALE GENOMIC DNA]</scope>
    <source>
        <strain evidence="1 2">S2</strain>
    </source>
</reference>
<protein>
    <submittedName>
        <fullName evidence="1">Uncharacterized protein</fullName>
    </submittedName>
</protein>
<gene>
    <name evidence="1" type="ORF">HLB44_31365</name>
</gene>
<evidence type="ECO:0000313" key="2">
    <source>
        <dbReference type="Proteomes" id="UP000737171"/>
    </source>
</evidence>
<keyword evidence="2" id="KW-1185">Reference proteome</keyword>
<dbReference type="EMBL" id="JABRWJ010000012">
    <property type="protein sequence ID" value="NRF71496.1"/>
    <property type="molecule type" value="Genomic_DNA"/>
</dbReference>
<proteinExistence type="predicted"/>
<dbReference type="Proteomes" id="UP000737171">
    <property type="component" value="Unassembled WGS sequence"/>
</dbReference>
<evidence type="ECO:0000313" key="1">
    <source>
        <dbReference type="EMBL" id="NRF71496.1"/>
    </source>
</evidence>
<name>A0ABX2ES87_9BURK</name>
<dbReference type="RefSeq" id="WP_173132800.1">
    <property type="nucleotide sequence ID" value="NZ_JABRWJ010000012.1"/>
</dbReference>
<sequence length="88" mass="9432">MWFLVSVVKGSRHYEPDSQVGNRVLISDTTDVVITGRASGANGYSFEARKGNETFVMSDFPKPLPSGALLNHFLAMAKQMGAVVVGAT</sequence>